<keyword evidence="3" id="KW-0378">Hydrolase</keyword>
<feature type="domain" description="Helicase ATP-binding" evidence="11">
    <location>
        <begin position="86"/>
        <end position="263"/>
    </location>
</feature>
<evidence type="ECO:0000256" key="3">
    <source>
        <dbReference type="ARBA" id="ARBA00022801"/>
    </source>
</evidence>
<dbReference type="InterPro" id="IPR014001">
    <property type="entry name" value="Helicase_ATP-bd"/>
</dbReference>
<comment type="caution">
    <text evidence="13">The sequence shown here is derived from an EMBL/GenBank/DDBJ whole genome shotgun (WGS) entry which is preliminary data.</text>
</comment>
<dbReference type="OrthoDB" id="10261556at2759"/>
<evidence type="ECO:0000259" key="12">
    <source>
        <dbReference type="PROSITE" id="PS51194"/>
    </source>
</evidence>
<evidence type="ECO:0000256" key="7">
    <source>
        <dbReference type="ARBA" id="ARBA00023235"/>
    </source>
</evidence>
<feature type="coiled-coil region" evidence="10">
    <location>
        <begin position="10"/>
        <end position="44"/>
    </location>
</feature>
<name>A0A5J4YR95_PORPP</name>
<dbReference type="GO" id="GO:0005694">
    <property type="term" value="C:chromosome"/>
    <property type="evidence" value="ECO:0007669"/>
    <property type="project" value="TreeGrafter"/>
</dbReference>
<dbReference type="InterPro" id="IPR027417">
    <property type="entry name" value="P-loop_NTPase"/>
</dbReference>
<dbReference type="Gene3D" id="3.40.50.300">
    <property type="entry name" value="P-loop containing nucleotide triphosphate hydrolases"/>
    <property type="match status" value="2"/>
</dbReference>
<organism evidence="13 14">
    <name type="scientific">Porphyridium purpureum</name>
    <name type="common">Red alga</name>
    <name type="synonym">Porphyridium cruentum</name>
    <dbReference type="NCBI Taxonomy" id="35688"/>
    <lineage>
        <taxon>Eukaryota</taxon>
        <taxon>Rhodophyta</taxon>
        <taxon>Bangiophyceae</taxon>
        <taxon>Porphyridiales</taxon>
        <taxon>Porphyridiaceae</taxon>
        <taxon>Porphyridium</taxon>
    </lineage>
</organism>
<dbReference type="Proteomes" id="UP000324585">
    <property type="component" value="Unassembled WGS sequence"/>
</dbReference>
<evidence type="ECO:0000256" key="5">
    <source>
        <dbReference type="ARBA" id="ARBA00022840"/>
    </source>
</evidence>
<dbReference type="OMA" id="AHCCSTW"/>
<dbReference type="PROSITE" id="PS51192">
    <property type="entry name" value="HELICASE_ATP_BIND_1"/>
    <property type="match status" value="1"/>
</dbReference>
<dbReference type="PANTHER" id="PTHR13710:SF105">
    <property type="entry name" value="ATP-DEPENDENT DNA HELICASE Q1"/>
    <property type="match status" value="1"/>
</dbReference>
<dbReference type="PANTHER" id="PTHR13710">
    <property type="entry name" value="DNA HELICASE RECQ FAMILY MEMBER"/>
    <property type="match status" value="1"/>
</dbReference>
<keyword evidence="4 13" id="KW-0347">Helicase</keyword>
<keyword evidence="2" id="KW-0547">Nucleotide-binding</keyword>
<evidence type="ECO:0000256" key="4">
    <source>
        <dbReference type="ARBA" id="ARBA00022806"/>
    </source>
</evidence>
<dbReference type="InterPro" id="IPR004589">
    <property type="entry name" value="DNA_helicase_ATP-dep_RecQ"/>
</dbReference>
<dbReference type="Pfam" id="PF00271">
    <property type="entry name" value="Helicase_C"/>
    <property type="match status" value="1"/>
</dbReference>
<evidence type="ECO:0000259" key="11">
    <source>
        <dbReference type="PROSITE" id="PS51192"/>
    </source>
</evidence>
<keyword evidence="10" id="KW-0175">Coiled coil</keyword>
<sequence length="674" mass="74270">MDEQSRQATLARLESEARELYTQYQAKKAQIAELQSEQAREERERARSFQAAVDWLAPREWDADCVRVAQKVFGIVSFRPLQREALNAFLAGNDVIAVLPTGLGKSLIFQLPFALNGGIVLVVSPLISLMEDQVLSLQARGLSAKLLCSDTVKHDVNRIYAILAADAATQPRLLLYVTPERLAKSKMLMNKLQRAFANGILRAIAIDEAHCCSTWGHDFRPDYTKVGILRSQFPGVPIVALTATASARVVEEIKQMLLIPSAVVFRGLFDRPNLFYSVCHKPNKAAIVSEIAALIKRLYEGQSGIIYCFSRKESSLVAGELAALGIKAAPYHAQMDVAARSNVYRAWKSGKTQVVVATIAFGLGIDKPDVRFVIHHTMSKSLESYYQESGRAGRDGKEADCIVLYSLSDITRVSTMVAESPNRNVAIGLFYDMIRFCLGMTRGDASTRVALCRRRILGGLFSWKGGAFTHERCCDVCSTRNLSGRPAIPAVDRTTEAKDLLHMVLQAHEADEKVTCLSFLDAWSSTGKNASARRGSEVPRCTLNRLEMELVTGSMLVQGVLAEFFYYTPYSIISYLIPGPKHSVLSRLEDHAERCGSAERPCRIVIFPSLLRGLHEHAQASSRASPHVVPIVDIDAAADFIIDADAKQDVIIDADADADSDSDQLARPSKRAHL</sequence>
<dbReference type="NCBIfam" id="TIGR00614">
    <property type="entry name" value="recQ_fam"/>
    <property type="match status" value="1"/>
</dbReference>
<proteinExistence type="inferred from homology"/>
<evidence type="ECO:0000256" key="10">
    <source>
        <dbReference type="SAM" id="Coils"/>
    </source>
</evidence>
<dbReference type="CDD" id="cd18794">
    <property type="entry name" value="SF2_C_RecQ"/>
    <property type="match status" value="1"/>
</dbReference>
<evidence type="ECO:0000256" key="9">
    <source>
        <dbReference type="ARBA" id="ARBA00034808"/>
    </source>
</evidence>
<dbReference type="GO" id="GO:0005524">
    <property type="term" value="F:ATP binding"/>
    <property type="evidence" value="ECO:0007669"/>
    <property type="project" value="UniProtKB-KW"/>
</dbReference>
<dbReference type="SUPFAM" id="SSF52540">
    <property type="entry name" value="P-loop containing nucleoside triphosphate hydrolases"/>
    <property type="match status" value="1"/>
</dbReference>
<dbReference type="FunFam" id="3.40.50.300:FF:001456">
    <property type="entry name" value="ATP-dependent DNA helicase"/>
    <property type="match status" value="1"/>
</dbReference>
<dbReference type="EC" id="5.6.2.4" evidence="9"/>
<dbReference type="PROSITE" id="PS51194">
    <property type="entry name" value="HELICASE_CTER"/>
    <property type="match status" value="1"/>
</dbReference>
<dbReference type="GO" id="GO:0016787">
    <property type="term" value="F:hydrolase activity"/>
    <property type="evidence" value="ECO:0007669"/>
    <property type="project" value="UniProtKB-KW"/>
</dbReference>
<dbReference type="FunFam" id="3.40.50.300:FF:001389">
    <property type="entry name" value="ATP-dependent DNA helicase RecQ"/>
    <property type="match status" value="1"/>
</dbReference>
<dbReference type="GO" id="GO:0005737">
    <property type="term" value="C:cytoplasm"/>
    <property type="evidence" value="ECO:0007669"/>
    <property type="project" value="TreeGrafter"/>
</dbReference>
<keyword evidence="7" id="KW-0413">Isomerase</keyword>
<dbReference type="AlphaFoldDB" id="A0A5J4YR95"/>
<dbReference type="EMBL" id="VRMN01000006">
    <property type="protein sequence ID" value="KAA8493785.1"/>
    <property type="molecule type" value="Genomic_DNA"/>
</dbReference>
<gene>
    <name evidence="13" type="ORF">FVE85_4922</name>
</gene>
<comment type="similarity">
    <text evidence="1">Belongs to the helicase family. RecQ subfamily.</text>
</comment>
<dbReference type="Gene3D" id="1.10.10.10">
    <property type="entry name" value="Winged helix-like DNA-binding domain superfamily/Winged helix DNA-binding domain"/>
    <property type="match status" value="1"/>
</dbReference>
<keyword evidence="6" id="KW-0238">DNA-binding</keyword>
<evidence type="ECO:0000256" key="6">
    <source>
        <dbReference type="ARBA" id="ARBA00023125"/>
    </source>
</evidence>
<accession>A0A5J4YR95</accession>
<evidence type="ECO:0000256" key="1">
    <source>
        <dbReference type="ARBA" id="ARBA00005446"/>
    </source>
</evidence>
<reference evidence="14" key="1">
    <citation type="journal article" date="2019" name="Nat. Commun.">
        <title>Expansion of phycobilisome linker gene families in mesophilic red algae.</title>
        <authorList>
            <person name="Lee J."/>
            <person name="Kim D."/>
            <person name="Bhattacharya D."/>
            <person name="Yoon H.S."/>
        </authorList>
    </citation>
    <scope>NUCLEOTIDE SEQUENCE [LARGE SCALE GENOMIC DNA]</scope>
    <source>
        <strain evidence="14">CCMP 1328</strain>
    </source>
</reference>
<dbReference type="GO" id="GO:0009378">
    <property type="term" value="F:four-way junction helicase activity"/>
    <property type="evidence" value="ECO:0007669"/>
    <property type="project" value="TreeGrafter"/>
</dbReference>
<dbReference type="GO" id="GO:0000724">
    <property type="term" value="P:double-strand break repair via homologous recombination"/>
    <property type="evidence" value="ECO:0007669"/>
    <property type="project" value="TreeGrafter"/>
</dbReference>
<protein>
    <recommendedName>
        <fullName evidence="9">DNA 3'-5' helicase</fullName>
        <ecNumber evidence="9">5.6.2.4</ecNumber>
    </recommendedName>
</protein>
<dbReference type="SMART" id="SM00487">
    <property type="entry name" value="DEXDc"/>
    <property type="match status" value="1"/>
</dbReference>
<dbReference type="InterPro" id="IPR036388">
    <property type="entry name" value="WH-like_DNA-bd_sf"/>
</dbReference>
<evidence type="ECO:0000256" key="8">
    <source>
        <dbReference type="ARBA" id="ARBA00034617"/>
    </source>
</evidence>
<comment type="catalytic activity">
    <reaction evidence="8">
        <text>Couples ATP hydrolysis with the unwinding of duplex DNA by translocating in the 3'-5' direction.</text>
        <dbReference type="EC" id="5.6.2.4"/>
    </reaction>
</comment>
<feature type="domain" description="Helicase C-terminal" evidence="12">
    <location>
        <begin position="290"/>
        <end position="437"/>
    </location>
</feature>
<dbReference type="InterPro" id="IPR001650">
    <property type="entry name" value="Helicase_C-like"/>
</dbReference>
<evidence type="ECO:0000256" key="2">
    <source>
        <dbReference type="ARBA" id="ARBA00022741"/>
    </source>
</evidence>
<dbReference type="SMART" id="SM00490">
    <property type="entry name" value="HELICc"/>
    <property type="match status" value="1"/>
</dbReference>
<evidence type="ECO:0000313" key="13">
    <source>
        <dbReference type="EMBL" id="KAA8493785.1"/>
    </source>
</evidence>
<evidence type="ECO:0000313" key="14">
    <source>
        <dbReference type="Proteomes" id="UP000324585"/>
    </source>
</evidence>
<dbReference type="InterPro" id="IPR011545">
    <property type="entry name" value="DEAD/DEAH_box_helicase_dom"/>
</dbReference>
<dbReference type="GO" id="GO:0043138">
    <property type="term" value="F:3'-5' DNA helicase activity"/>
    <property type="evidence" value="ECO:0007669"/>
    <property type="project" value="UniProtKB-EC"/>
</dbReference>
<dbReference type="Pfam" id="PF00270">
    <property type="entry name" value="DEAD"/>
    <property type="match status" value="1"/>
</dbReference>
<keyword evidence="5" id="KW-0067">ATP-binding</keyword>
<keyword evidence="14" id="KW-1185">Reference proteome</keyword>
<dbReference type="GO" id="GO:0003677">
    <property type="term" value="F:DNA binding"/>
    <property type="evidence" value="ECO:0007669"/>
    <property type="project" value="UniProtKB-KW"/>
</dbReference>